<dbReference type="Proteomes" id="UP000694559">
    <property type="component" value="Unplaced"/>
</dbReference>
<reference evidence="1" key="1">
    <citation type="submission" date="2025-08" db="UniProtKB">
        <authorList>
            <consortium name="Ensembl"/>
        </authorList>
    </citation>
    <scope>IDENTIFICATION</scope>
</reference>
<sequence>MARLVAVCRDSEEEFLFERLQIPLYIDDTLTVSEPWATSLSAGGTGGGLATRHKRVFCNP</sequence>
<evidence type="ECO:0000313" key="1">
    <source>
        <dbReference type="Ensembl" id="ENSNNAP00000020628.1"/>
    </source>
</evidence>
<dbReference type="Ensembl" id="ENSNNAT00000021636.1">
    <property type="protein sequence ID" value="ENSNNAP00000020628.1"/>
    <property type="gene ID" value="ENSNNAG00000013693.1"/>
</dbReference>
<dbReference type="AlphaFoldDB" id="A0A8C6XWU2"/>
<accession>A0A8C6XWU2</accession>
<keyword evidence="2" id="KW-1185">Reference proteome</keyword>
<dbReference type="GeneTree" id="ENSGT00940000169574"/>
<protein>
    <submittedName>
        <fullName evidence="1">Uncharacterized protein</fullName>
    </submittedName>
</protein>
<reference evidence="1" key="2">
    <citation type="submission" date="2025-09" db="UniProtKB">
        <authorList>
            <consortium name="Ensembl"/>
        </authorList>
    </citation>
    <scope>IDENTIFICATION</scope>
</reference>
<proteinExistence type="predicted"/>
<dbReference type="OrthoDB" id="2422440at2759"/>
<evidence type="ECO:0000313" key="2">
    <source>
        <dbReference type="Proteomes" id="UP000694559"/>
    </source>
</evidence>
<name>A0A8C6XWU2_NAJNA</name>
<organism evidence="1 2">
    <name type="scientific">Naja naja</name>
    <name type="common">Indian cobra</name>
    <dbReference type="NCBI Taxonomy" id="35670"/>
    <lineage>
        <taxon>Eukaryota</taxon>
        <taxon>Metazoa</taxon>
        <taxon>Chordata</taxon>
        <taxon>Craniata</taxon>
        <taxon>Vertebrata</taxon>
        <taxon>Euteleostomi</taxon>
        <taxon>Lepidosauria</taxon>
        <taxon>Squamata</taxon>
        <taxon>Bifurcata</taxon>
        <taxon>Unidentata</taxon>
        <taxon>Episquamata</taxon>
        <taxon>Toxicofera</taxon>
        <taxon>Serpentes</taxon>
        <taxon>Colubroidea</taxon>
        <taxon>Elapidae</taxon>
        <taxon>Elapinae</taxon>
        <taxon>Naja</taxon>
    </lineage>
</organism>